<evidence type="ECO:0000313" key="7">
    <source>
        <dbReference type="Proteomes" id="UP000183315"/>
    </source>
</evidence>
<protein>
    <submittedName>
        <fullName evidence="6">Transcriptional regulator, TetR family</fullName>
    </submittedName>
</protein>
<accession>A0A1H6UFM5</accession>
<evidence type="ECO:0000259" key="5">
    <source>
        <dbReference type="PROSITE" id="PS50977"/>
    </source>
</evidence>
<proteinExistence type="predicted"/>
<keyword evidence="3" id="KW-0804">Transcription</keyword>
<dbReference type="Gene3D" id="1.10.357.10">
    <property type="entry name" value="Tetracycline Repressor, domain 2"/>
    <property type="match status" value="1"/>
</dbReference>
<dbReference type="EMBL" id="FNZI01000001">
    <property type="protein sequence ID" value="SEI91121.1"/>
    <property type="molecule type" value="Genomic_DNA"/>
</dbReference>
<dbReference type="PANTHER" id="PTHR30055:SF234">
    <property type="entry name" value="HTH-TYPE TRANSCRIPTIONAL REGULATOR BETI"/>
    <property type="match status" value="1"/>
</dbReference>
<dbReference type="RefSeq" id="WP_042212559.1">
    <property type="nucleotide sequence ID" value="NZ_BBLU01000002.1"/>
</dbReference>
<reference evidence="7" key="1">
    <citation type="submission" date="2016-10" db="EMBL/GenBank/DDBJ databases">
        <authorList>
            <person name="Varghese N."/>
        </authorList>
    </citation>
    <scope>NUCLEOTIDE SEQUENCE [LARGE SCALE GENOMIC DNA]</scope>
    <source>
        <strain evidence="7">DSM 24868</strain>
    </source>
</reference>
<dbReference type="InterPro" id="IPR023772">
    <property type="entry name" value="DNA-bd_HTH_TetR-type_CS"/>
</dbReference>
<evidence type="ECO:0000256" key="3">
    <source>
        <dbReference type="ARBA" id="ARBA00023163"/>
    </source>
</evidence>
<dbReference type="PANTHER" id="PTHR30055">
    <property type="entry name" value="HTH-TYPE TRANSCRIPTIONAL REGULATOR RUTR"/>
    <property type="match status" value="1"/>
</dbReference>
<sequence>MTETPTRRRGDTRERIQEVALERFTENGYDQTSLREIAEDLGVTKAALYYHFKTKDEILESLLGQASTELDHLVEWMQAEPSTRERRLEMIHRLGDITRGVPGDVMRCVQQNEAALRNLGATTLLVHDLKVRLWQAALPEDAPLEDRLRIRMAIMTVLIANKADNDLGGTADERASAALAIAEDLVP</sequence>
<dbReference type="AlphaFoldDB" id="A0A1H6UFM5"/>
<keyword evidence="2 4" id="KW-0238">DNA-binding</keyword>
<evidence type="ECO:0000256" key="1">
    <source>
        <dbReference type="ARBA" id="ARBA00023015"/>
    </source>
</evidence>
<keyword evidence="7" id="KW-1185">Reference proteome</keyword>
<evidence type="ECO:0000256" key="2">
    <source>
        <dbReference type="ARBA" id="ARBA00023125"/>
    </source>
</evidence>
<dbReference type="PROSITE" id="PS01081">
    <property type="entry name" value="HTH_TETR_1"/>
    <property type="match status" value="1"/>
</dbReference>
<gene>
    <name evidence="6" type="ORF">SAMN05421637_0386</name>
</gene>
<evidence type="ECO:0000313" key="6">
    <source>
        <dbReference type="EMBL" id="SEI91121.1"/>
    </source>
</evidence>
<keyword evidence="1" id="KW-0805">Transcription regulation</keyword>
<feature type="DNA-binding region" description="H-T-H motif" evidence="4">
    <location>
        <begin position="33"/>
        <end position="52"/>
    </location>
</feature>
<dbReference type="InterPro" id="IPR050109">
    <property type="entry name" value="HTH-type_TetR-like_transc_reg"/>
</dbReference>
<name>A0A1H6UFM5_9MICO</name>
<feature type="domain" description="HTH tetR-type" evidence="5">
    <location>
        <begin position="10"/>
        <end position="70"/>
    </location>
</feature>
<organism evidence="6 7">
    <name type="scientific">Demequina mangrovi</name>
    <dbReference type="NCBI Taxonomy" id="1043493"/>
    <lineage>
        <taxon>Bacteria</taxon>
        <taxon>Bacillati</taxon>
        <taxon>Actinomycetota</taxon>
        <taxon>Actinomycetes</taxon>
        <taxon>Micrococcales</taxon>
        <taxon>Demequinaceae</taxon>
        <taxon>Demequina</taxon>
    </lineage>
</organism>
<dbReference type="Pfam" id="PF00440">
    <property type="entry name" value="TetR_N"/>
    <property type="match status" value="1"/>
</dbReference>
<dbReference type="PROSITE" id="PS50977">
    <property type="entry name" value="HTH_TETR_2"/>
    <property type="match status" value="1"/>
</dbReference>
<dbReference type="InterPro" id="IPR001647">
    <property type="entry name" value="HTH_TetR"/>
</dbReference>
<dbReference type="eggNOG" id="COG1309">
    <property type="taxonomic scope" value="Bacteria"/>
</dbReference>
<dbReference type="InterPro" id="IPR009057">
    <property type="entry name" value="Homeodomain-like_sf"/>
</dbReference>
<dbReference type="GO" id="GO:0003700">
    <property type="term" value="F:DNA-binding transcription factor activity"/>
    <property type="evidence" value="ECO:0007669"/>
    <property type="project" value="TreeGrafter"/>
</dbReference>
<evidence type="ECO:0000256" key="4">
    <source>
        <dbReference type="PROSITE-ProRule" id="PRU00335"/>
    </source>
</evidence>
<dbReference type="Proteomes" id="UP000183315">
    <property type="component" value="Unassembled WGS sequence"/>
</dbReference>
<dbReference type="PRINTS" id="PR00455">
    <property type="entry name" value="HTHTETR"/>
</dbReference>
<dbReference type="SUPFAM" id="SSF46689">
    <property type="entry name" value="Homeodomain-like"/>
    <property type="match status" value="1"/>
</dbReference>
<dbReference type="GO" id="GO:0000976">
    <property type="term" value="F:transcription cis-regulatory region binding"/>
    <property type="evidence" value="ECO:0007669"/>
    <property type="project" value="TreeGrafter"/>
</dbReference>